<feature type="domain" description="Methyltransferase FkbM" evidence="1">
    <location>
        <begin position="60"/>
        <end position="211"/>
    </location>
</feature>
<accession>A0A3E0WNA3</accession>
<dbReference type="InterPro" id="IPR052514">
    <property type="entry name" value="SAM-dependent_MTase"/>
</dbReference>
<dbReference type="PANTHER" id="PTHR34203:SF15">
    <property type="entry name" value="SLL1173 PROTEIN"/>
    <property type="match status" value="1"/>
</dbReference>
<organism evidence="2 3">
    <name type="scientific">Alkalilimnicola ehrlichii</name>
    <dbReference type="NCBI Taxonomy" id="351052"/>
    <lineage>
        <taxon>Bacteria</taxon>
        <taxon>Pseudomonadati</taxon>
        <taxon>Pseudomonadota</taxon>
        <taxon>Gammaproteobacteria</taxon>
        <taxon>Chromatiales</taxon>
        <taxon>Ectothiorhodospiraceae</taxon>
        <taxon>Alkalilimnicola</taxon>
    </lineage>
</organism>
<proteinExistence type="predicted"/>
<dbReference type="RefSeq" id="WP_116303417.1">
    <property type="nucleotide sequence ID" value="NZ_NFZV01000021.1"/>
</dbReference>
<evidence type="ECO:0000313" key="2">
    <source>
        <dbReference type="EMBL" id="RFA33456.1"/>
    </source>
</evidence>
<dbReference type="NCBIfam" id="TIGR01444">
    <property type="entry name" value="fkbM_fam"/>
    <property type="match status" value="1"/>
</dbReference>
<reference evidence="3" key="1">
    <citation type="submission" date="2017-05" db="EMBL/GenBank/DDBJ databases">
        <authorList>
            <person name="Sharma S."/>
            <person name="Sidhu C."/>
            <person name="Pinnaka A.K."/>
        </authorList>
    </citation>
    <scope>NUCLEOTIDE SEQUENCE [LARGE SCALE GENOMIC DNA]</scope>
    <source>
        <strain evidence="3">AK93</strain>
    </source>
</reference>
<dbReference type="Proteomes" id="UP000256763">
    <property type="component" value="Unassembled WGS sequence"/>
</dbReference>
<dbReference type="AlphaFoldDB" id="A0A3E0WNA3"/>
<dbReference type="InterPro" id="IPR006342">
    <property type="entry name" value="FkbM_mtfrase"/>
</dbReference>
<evidence type="ECO:0000259" key="1">
    <source>
        <dbReference type="Pfam" id="PF05050"/>
    </source>
</evidence>
<dbReference type="EMBL" id="NFZW01000021">
    <property type="protein sequence ID" value="RFA33456.1"/>
    <property type="molecule type" value="Genomic_DNA"/>
</dbReference>
<dbReference type="InterPro" id="IPR029063">
    <property type="entry name" value="SAM-dependent_MTases_sf"/>
</dbReference>
<comment type="caution">
    <text evidence="2">The sequence shown here is derived from an EMBL/GenBank/DDBJ whole genome shotgun (WGS) entry which is preliminary data.</text>
</comment>
<dbReference type="PANTHER" id="PTHR34203">
    <property type="entry name" value="METHYLTRANSFERASE, FKBM FAMILY PROTEIN"/>
    <property type="match status" value="1"/>
</dbReference>
<keyword evidence="3" id="KW-1185">Reference proteome</keyword>
<sequence length="253" mass="27961">MGSTGRFYAKRFAARLPSRWQQRLQVYRCGRQIDRNIFVTDEPEFAWLDALLRPGDWVLDIGSNIGMYTLRCASLVGPTGRVFALEPVPATFSLLSANVQRAACTNVTLLNVAASDRPALHGMAVPDSASGLKNYYTAHLEGDIPEFQVTCLPVDSLALAQRVRLVKLDVEGHDYSVLRGMRRLLERDRPLLIVEVSSSQTRHFLSELGYREDSLPGSPNGVFYSADEVLPWHGAAPVANPVASPARLPEIEV</sequence>
<evidence type="ECO:0000313" key="3">
    <source>
        <dbReference type="Proteomes" id="UP000256763"/>
    </source>
</evidence>
<dbReference type="Pfam" id="PF05050">
    <property type="entry name" value="Methyltransf_21"/>
    <property type="match status" value="1"/>
</dbReference>
<protein>
    <recommendedName>
        <fullName evidence="1">Methyltransferase FkbM domain-containing protein</fullName>
    </recommendedName>
</protein>
<gene>
    <name evidence="2" type="ORF">CAL65_17525</name>
</gene>
<name>A0A3E0WNA3_9GAMM</name>
<dbReference type="Gene3D" id="3.40.50.150">
    <property type="entry name" value="Vaccinia Virus protein VP39"/>
    <property type="match status" value="1"/>
</dbReference>
<dbReference type="SUPFAM" id="SSF53335">
    <property type="entry name" value="S-adenosyl-L-methionine-dependent methyltransferases"/>
    <property type="match status" value="1"/>
</dbReference>